<proteinExistence type="predicted"/>
<feature type="region of interest" description="Disordered" evidence="1">
    <location>
        <begin position="1"/>
        <end position="22"/>
    </location>
</feature>
<organism evidence="2">
    <name type="scientific">Chlorobium phaeobacteroides (strain BS1)</name>
    <dbReference type="NCBI Taxonomy" id="331678"/>
    <lineage>
        <taxon>Bacteria</taxon>
        <taxon>Pseudomonadati</taxon>
        <taxon>Chlorobiota</taxon>
        <taxon>Chlorobiia</taxon>
        <taxon>Chlorobiales</taxon>
        <taxon>Chlorobiaceae</taxon>
        <taxon>Chlorobium/Pelodictyon group</taxon>
        <taxon>Chlorobium</taxon>
    </lineage>
</organism>
<reference evidence="2" key="1">
    <citation type="submission" date="2008-06" db="EMBL/GenBank/DDBJ databases">
        <title>Complete sequence of Chlorobium phaeobacteroides BS1.</title>
        <authorList>
            <consortium name="US DOE Joint Genome Institute"/>
            <person name="Lucas S."/>
            <person name="Copeland A."/>
            <person name="Lapidus A."/>
            <person name="Glavina del Rio T."/>
            <person name="Dalin E."/>
            <person name="Tice H."/>
            <person name="Bruce D."/>
            <person name="Goodwin L."/>
            <person name="Pitluck S."/>
            <person name="Schmutz J."/>
            <person name="Larimer F."/>
            <person name="Land M."/>
            <person name="Hauser L."/>
            <person name="Kyrpides N."/>
            <person name="Ovchinnikova G."/>
            <person name="Li T."/>
            <person name="Liu Z."/>
            <person name="Zhao F."/>
            <person name="Overmann J."/>
            <person name="Bryant D.A."/>
            <person name="Richardson P."/>
        </authorList>
    </citation>
    <scope>NUCLEOTIDE SEQUENCE [LARGE SCALE GENOMIC DNA]</scope>
    <source>
        <strain evidence="2">BS1</strain>
    </source>
</reference>
<dbReference type="HOGENOM" id="CLU_2859541_0_0_10"/>
<name>B3EN60_CHLPB</name>
<dbReference type="AlphaFoldDB" id="B3EN60"/>
<protein>
    <submittedName>
        <fullName evidence="2">Uncharacterized protein</fullName>
    </submittedName>
</protein>
<dbReference type="OrthoDB" id="1495856at2"/>
<dbReference type="EMBL" id="CP001101">
    <property type="protein sequence ID" value="ACE05049.1"/>
    <property type="molecule type" value="Genomic_DNA"/>
</dbReference>
<dbReference type="KEGG" id="cpb:Cphamn1_2141"/>
<gene>
    <name evidence="2" type="ordered locus">Cphamn1_2141</name>
</gene>
<sequence length="65" mass="7637">MMKKISKTESINERLEREEKVTTLDRQEHIDAIIAMNKQMEAVRREYQIKDTNSQITAANVILTM</sequence>
<evidence type="ECO:0000313" key="2">
    <source>
        <dbReference type="EMBL" id="ACE05049.1"/>
    </source>
</evidence>
<accession>B3EN60</accession>
<evidence type="ECO:0000256" key="1">
    <source>
        <dbReference type="SAM" id="MobiDB-lite"/>
    </source>
</evidence>